<dbReference type="AlphaFoldDB" id="F0YA20"/>
<dbReference type="eggNOG" id="KOG2187">
    <property type="taxonomic scope" value="Eukaryota"/>
</dbReference>
<evidence type="ECO:0000313" key="9">
    <source>
        <dbReference type="Proteomes" id="UP000002729"/>
    </source>
</evidence>
<dbReference type="Pfam" id="PF00069">
    <property type="entry name" value="Pkinase"/>
    <property type="match status" value="1"/>
</dbReference>
<dbReference type="InterPro" id="IPR029063">
    <property type="entry name" value="SAM-dependent_MTases_sf"/>
</dbReference>
<dbReference type="RefSeq" id="XP_009037436.1">
    <property type="nucleotide sequence ID" value="XM_009039188.1"/>
</dbReference>
<evidence type="ECO:0000256" key="6">
    <source>
        <dbReference type="SAM" id="MobiDB-lite"/>
    </source>
</evidence>
<evidence type="ECO:0000256" key="2">
    <source>
        <dbReference type="ARBA" id="ARBA00022679"/>
    </source>
</evidence>
<feature type="binding site" evidence="5">
    <location>
        <position position="692"/>
    </location>
    <ligand>
        <name>S-adenosyl-L-methionine</name>
        <dbReference type="ChEBI" id="CHEBI:59789"/>
    </ligand>
</feature>
<dbReference type="Gene3D" id="2.40.50.1070">
    <property type="match status" value="1"/>
</dbReference>
<feature type="binding site" evidence="5">
    <location>
        <position position="671"/>
    </location>
    <ligand>
        <name>S-adenosyl-L-methionine</name>
        <dbReference type="ChEBI" id="CHEBI:59789"/>
    </ligand>
</feature>
<feature type="compositionally biased region" description="Polar residues" evidence="6">
    <location>
        <begin position="20"/>
        <end position="30"/>
    </location>
</feature>
<evidence type="ECO:0000256" key="3">
    <source>
        <dbReference type="ARBA" id="ARBA00022691"/>
    </source>
</evidence>
<dbReference type="InterPro" id="IPR011869">
    <property type="entry name" value="TrmA_MeTrfase"/>
</dbReference>
<dbReference type="KEGG" id="aaf:AURANDRAFT_64406"/>
<evidence type="ECO:0000256" key="1">
    <source>
        <dbReference type="ARBA" id="ARBA00022603"/>
    </source>
</evidence>
<comment type="similarity">
    <text evidence="5">Belongs to the class I-like SAM-binding methyltransferase superfamily. RNA M5U methyltransferase family.</text>
</comment>
<dbReference type="GO" id="GO:0005524">
    <property type="term" value="F:ATP binding"/>
    <property type="evidence" value="ECO:0007669"/>
    <property type="project" value="InterPro"/>
</dbReference>
<feature type="region of interest" description="Disordered" evidence="6">
    <location>
        <begin position="447"/>
        <end position="476"/>
    </location>
</feature>
<dbReference type="EMBL" id="GL833129">
    <property type="protein sequence ID" value="EGB08078.1"/>
    <property type="molecule type" value="Genomic_DNA"/>
</dbReference>
<dbReference type="GO" id="GO:0032259">
    <property type="term" value="P:methylation"/>
    <property type="evidence" value="ECO:0007669"/>
    <property type="project" value="UniProtKB-KW"/>
</dbReference>
<dbReference type="GO" id="GO:0008033">
    <property type="term" value="P:tRNA processing"/>
    <property type="evidence" value="ECO:0007669"/>
    <property type="project" value="UniProtKB-KW"/>
</dbReference>
<dbReference type="GO" id="GO:0000049">
    <property type="term" value="F:tRNA binding"/>
    <property type="evidence" value="ECO:0007669"/>
    <property type="project" value="TreeGrafter"/>
</dbReference>
<dbReference type="SUPFAM" id="SSF56112">
    <property type="entry name" value="Protein kinase-like (PK-like)"/>
    <property type="match status" value="1"/>
</dbReference>
<dbReference type="GeneID" id="20224814"/>
<name>F0YA20_AURAN</name>
<dbReference type="Proteomes" id="UP000002729">
    <property type="component" value="Unassembled WGS sequence"/>
</dbReference>
<proteinExistence type="inferred from homology"/>
<dbReference type="InterPro" id="IPR000719">
    <property type="entry name" value="Prot_kinase_dom"/>
</dbReference>
<dbReference type="eggNOG" id="KOG0033">
    <property type="taxonomic scope" value="Eukaryota"/>
</dbReference>
<dbReference type="PROSITE" id="PS51687">
    <property type="entry name" value="SAM_MT_RNA_M5U"/>
    <property type="match status" value="1"/>
</dbReference>
<dbReference type="PROSITE" id="PS50011">
    <property type="entry name" value="PROTEIN_KINASE_DOM"/>
    <property type="match status" value="1"/>
</dbReference>
<gene>
    <name evidence="8" type="ORF">AURANDRAFT_64406</name>
</gene>
<comment type="caution">
    <text evidence="5">Lacks conserved residue(s) required for the propagation of feature annotation.</text>
</comment>
<dbReference type="SUPFAM" id="SSF53335">
    <property type="entry name" value="S-adenosyl-L-methionine-dependent methyltransferases"/>
    <property type="match status" value="1"/>
</dbReference>
<evidence type="ECO:0000259" key="7">
    <source>
        <dbReference type="PROSITE" id="PS50011"/>
    </source>
</evidence>
<sequence>MGSTPSKKYAEPDRALAASPPSQLERNPSASAPDGGGASPDKGGVSRPGRGSGRGMRATITQMRAAPTQLYGRLSTLRKDRSSVKRLRSLVVSSRSLVRYEDAFEDAGGIILGEGRQVVVRQAIRREDRAVVAVRRLTTRDVSLAELHRQLSIFELVSKQCVHRNIVKIEGLSFSDDDESLHVMFKIYRGGELLDAIVRSDAPWSEEDARGLAKRLLEALRCCHASGIAHRQVRAENVLLKAENDFAGIALGGWSLATTTDAPADEASVDVVGASLDLQYTAPEVLAACGDGGAPPPGAFATAQDVWALGVLLHVLLAGHPPLDQERLDEDAMRAAIPAYVFDDGAPWTANVSAGGLAFLKRMLVVDPARRPGAGELLQDAYMRSAVPRATVLDTADLAKFAERRKKKFKRAKTKLKFVVSMIIQANRAKKLTQAIMEGVKKEEAEAAGDAAPAADAAPTTGAAAPIADAAPDDDPGRDRCRFSFLADAATGRVALSFAERGAGAAPVDGHALASRRVNDLLPLIVAAANARGALRANLRAAHVHAPRWAGAEPVVALVYEGPPAGEAAWLAAADALRADCAAAAVGPRGAGEVVHVVGRFKGSTLLSGTNDFVVDALDLADGRRPRYEFPEGSFSHPCGSANERSLDWLVARVDNIRANLGRAPNLLELYCGCGNHTVALAPATGRTVAVEVDARLTAAAKRNLDRNGVANATIVTDTVGASRGVHRALRAKRSGDVCFDLLLVDPPRRGLDAATRTCLAAYDHVLFVSCNPAALAEDLKALEPTHAVAAAAVVDGFPGTPHCECLVHFARRPPPRPSSVAFAAPVHQPRSLRDTALAVLSDNARDLGTDAVDALDVAAASDLLRWIVSKQKLTTSIALVFMRSRHTDIAAALGHLDLVAGVDTYGPGYVPSGGRAF</sequence>
<keyword evidence="9" id="KW-1185">Reference proteome</keyword>
<keyword evidence="2 5" id="KW-0808">Transferase</keyword>
<dbReference type="Gene3D" id="3.40.50.150">
    <property type="entry name" value="Vaccinia Virus protein VP39"/>
    <property type="match status" value="1"/>
</dbReference>
<organism evidence="9">
    <name type="scientific">Aureococcus anophagefferens</name>
    <name type="common">Harmful bloom alga</name>
    <dbReference type="NCBI Taxonomy" id="44056"/>
    <lineage>
        <taxon>Eukaryota</taxon>
        <taxon>Sar</taxon>
        <taxon>Stramenopiles</taxon>
        <taxon>Ochrophyta</taxon>
        <taxon>Pelagophyceae</taxon>
        <taxon>Pelagomonadales</taxon>
        <taxon>Pelagomonadaceae</taxon>
        <taxon>Aureococcus</taxon>
    </lineage>
</organism>
<protein>
    <recommendedName>
        <fullName evidence="7">Protein kinase domain-containing protein</fullName>
    </recommendedName>
</protein>
<feature type="domain" description="Protein kinase" evidence="7">
    <location>
        <begin position="106"/>
        <end position="383"/>
    </location>
</feature>
<evidence type="ECO:0000313" key="8">
    <source>
        <dbReference type="EMBL" id="EGB08078.1"/>
    </source>
</evidence>
<dbReference type="InterPro" id="IPR011009">
    <property type="entry name" value="Kinase-like_dom_sf"/>
</dbReference>
<keyword evidence="3 5" id="KW-0949">S-adenosyl-L-methionine</keyword>
<accession>F0YA20</accession>
<dbReference type="Pfam" id="PF05958">
    <property type="entry name" value="tRNA_U5-meth_tr"/>
    <property type="match status" value="1"/>
</dbReference>
<dbReference type="GO" id="GO:0019843">
    <property type="term" value="F:rRNA binding"/>
    <property type="evidence" value="ECO:0007669"/>
    <property type="project" value="TreeGrafter"/>
</dbReference>
<feature type="compositionally biased region" description="Low complexity" evidence="6">
    <location>
        <begin position="448"/>
        <end position="470"/>
    </location>
</feature>
<dbReference type="InParanoid" id="F0YA20"/>
<dbReference type="InterPro" id="IPR010280">
    <property type="entry name" value="U5_MeTrfase_fam"/>
</dbReference>
<dbReference type="PANTHER" id="PTHR47790:SF2">
    <property type="entry name" value="TRNA_TMRNA (URACIL-C(5))-METHYLTRANSFERASE"/>
    <property type="match status" value="1"/>
</dbReference>
<keyword evidence="1 5" id="KW-0489">Methyltransferase</keyword>
<dbReference type="PANTHER" id="PTHR47790">
    <property type="entry name" value="TRNA/TMRNA (URACIL-C(5))-METHYLTRANSFERASE"/>
    <property type="match status" value="1"/>
</dbReference>
<feature type="binding site" evidence="5">
    <location>
        <position position="746"/>
    </location>
    <ligand>
        <name>S-adenosyl-L-methionine</name>
        <dbReference type="ChEBI" id="CHEBI:59789"/>
    </ligand>
</feature>
<dbReference type="GO" id="GO:0030697">
    <property type="term" value="F:tRNA (uracil(54)-C5)-methyltransferase activity, S-adenosyl methionine-dependent"/>
    <property type="evidence" value="ECO:0007669"/>
    <property type="project" value="InterPro"/>
</dbReference>
<reference evidence="8 9" key="1">
    <citation type="journal article" date="2011" name="Proc. Natl. Acad. Sci. U.S.A.">
        <title>Niche of harmful alga Aureococcus anophagefferens revealed through ecogenomics.</title>
        <authorList>
            <person name="Gobler C.J."/>
            <person name="Berry D.L."/>
            <person name="Dyhrman S.T."/>
            <person name="Wilhelm S.W."/>
            <person name="Salamov A."/>
            <person name="Lobanov A.V."/>
            <person name="Zhang Y."/>
            <person name="Collier J.L."/>
            <person name="Wurch L.L."/>
            <person name="Kustka A.B."/>
            <person name="Dill B.D."/>
            <person name="Shah M."/>
            <person name="VerBerkmoes N.C."/>
            <person name="Kuo A."/>
            <person name="Terry A."/>
            <person name="Pangilinan J."/>
            <person name="Lindquist E.A."/>
            <person name="Lucas S."/>
            <person name="Paulsen I.T."/>
            <person name="Hattenrath-Lehmann T.K."/>
            <person name="Talmage S.C."/>
            <person name="Walker E.A."/>
            <person name="Koch F."/>
            <person name="Burson A.M."/>
            <person name="Marcoval M.A."/>
            <person name="Tang Y.Z."/>
            <person name="Lecleir G.R."/>
            <person name="Coyne K.J."/>
            <person name="Berg G.M."/>
            <person name="Bertrand E.M."/>
            <person name="Saito M.A."/>
            <person name="Gladyshev V.N."/>
            <person name="Grigoriev I.V."/>
        </authorList>
    </citation>
    <scope>NUCLEOTIDE SEQUENCE [LARGE SCALE GENOMIC DNA]</scope>
    <source>
        <strain evidence="9">CCMP 1984</strain>
    </source>
</reference>
<feature type="region of interest" description="Disordered" evidence="6">
    <location>
        <begin position="1"/>
        <end position="55"/>
    </location>
</feature>
<dbReference type="GO" id="GO:0004672">
    <property type="term" value="F:protein kinase activity"/>
    <property type="evidence" value="ECO:0007669"/>
    <property type="project" value="InterPro"/>
</dbReference>
<feature type="active site" description="Nucleophile" evidence="5">
    <location>
        <position position="771"/>
    </location>
</feature>
<evidence type="ECO:0000256" key="5">
    <source>
        <dbReference type="PROSITE-ProRule" id="PRU01024"/>
    </source>
</evidence>
<keyword evidence="4" id="KW-0819">tRNA processing</keyword>
<dbReference type="GO" id="GO:0005829">
    <property type="term" value="C:cytosol"/>
    <property type="evidence" value="ECO:0007669"/>
    <property type="project" value="TreeGrafter"/>
</dbReference>
<dbReference type="OrthoDB" id="10250660at2759"/>
<evidence type="ECO:0000256" key="4">
    <source>
        <dbReference type="ARBA" id="ARBA00022694"/>
    </source>
</evidence>
<dbReference type="Gene3D" id="1.10.510.10">
    <property type="entry name" value="Transferase(Phosphotransferase) domain 1"/>
    <property type="match status" value="1"/>
</dbReference>